<protein>
    <submittedName>
        <fullName evidence="9">Sulfatase-like hydrolase/transferase</fullName>
    </submittedName>
</protein>
<dbReference type="Gene3D" id="3.40.720.10">
    <property type="entry name" value="Alkaline Phosphatase, subunit A"/>
    <property type="match status" value="1"/>
</dbReference>
<comment type="similarity">
    <text evidence="2">Belongs to the sulfatase family.</text>
</comment>
<evidence type="ECO:0000256" key="1">
    <source>
        <dbReference type="ARBA" id="ARBA00001913"/>
    </source>
</evidence>
<feature type="domain" description="Sulfatase N-terminal" evidence="8">
    <location>
        <begin position="115"/>
        <end position="447"/>
    </location>
</feature>
<dbReference type="SUPFAM" id="SSF53649">
    <property type="entry name" value="Alkaline phosphatase-like"/>
    <property type="match status" value="1"/>
</dbReference>
<evidence type="ECO:0000256" key="6">
    <source>
        <dbReference type="ARBA" id="ARBA00022837"/>
    </source>
</evidence>
<keyword evidence="5" id="KW-0378">Hydrolase</keyword>
<dbReference type="InterPro" id="IPR000917">
    <property type="entry name" value="Sulfatase_N"/>
</dbReference>
<comment type="cofactor">
    <cofactor evidence="1">
        <name>Ca(2+)</name>
        <dbReference type="ChEBI" id="CHEBI:29108"/>
    </cofactor>
</comment>
<evidence type="ECO:0000313" key="10">
    <source>
        <dbReference type="Proteomes" id="UP001221686"/>
    </source>
</evidence>
<evidence type="ECO:0000256" key="2">
    <source>
        <dbReference type="ARBA" id="ARBA00008779"/>
    </source>
</evidence>
<dbReference type="EMBL" id="JAQNDL010000003">
    <property type="protein sequence ID" value="MDC0721136.1"/>
    <property type="molecule type" value="Genomic_DNA"/>
</dbReference>
<evidence type="ECO:0000256" key="5">
    <source>
        <dbReference type="ARBA" id="ARBA00022801"/>
    </source>
</evidence>
<sequence length="581" mass="64063">MPPRNVHTSNALLRRTAALSLALACTPRPGERPAAEQEPPVATPQQAPPIAPDGLAEPEPAVRPPGPGYDHPDQFLSARTSRPAANMEPVVTHAAQVRTARDKLGALQQRMGKRPNVLIFLMDDVGWMDPGFNGGGGSVGNPTPQIDRVAAESLVLTSAYSQPSCSPTRATIMTGQYPVHHGILRPPMYGQSGGLEGAVTLARLLSQLGYVTQAIGKWHLGENEGSQPQNVGFDDFRGFLSVSDMYTEWRDPNFNPEIALSPARTAFIRSLPFSRADVHAVRGGPLETVQVIDLETIQDLDQEWAAYGERFLRRMADDSRPFFLYYNTRGCHFDNYPNHHYRGRSPARTTYSDCMVEMDDVFARLYRTLEQTGQVDNTLVLFTSDNGPEQEVAPYGHTPFRGGKGSTWEGGVRVPTFASWRGTITPRRSDGLFDLADIFNTALALAGRPGAELSALMPNDRYVDGVDQTSFLVADDGESNRRSVLYFWNDRPVGTRIDEFKFSTIAQMPQLVTQRGQQGGFTGAVVPSAGALMYNLYTNPQEDDSIAIRHAPVAIALEAELLRYREVLKKFPARKQIEFTQ</sequence>
<name>A0ABT5E5K4_9BACT</name>
<organism evidence="9 10">
    <name type="scientific">Nannocystis bainbridge</name>
    <dbReference type="NCBI Taxonomy" id="2995303"/>
    <lineage>
        <taxon>Bacteria</taxon>
        <taxon>Pseudomonadati</taxon>
        <taxon>Myxococcota</taxon>
        <taxon>Polyangia</taxon>
        <taxon>Nannocystales</taxon>
        <taxon>Nannocystaceae</taxon>
        <taxon>Nannocystis</taxon>
    </lineage>
</organism>
<keyword evidence="6" id="KW-0106">Calcium</keyword>
<evidence type="ECO:0000259" key="8">
    <source>
        <dbReference type="Pfam" id="PF00884"/>
    </source>
</evidence>
<evidence type="ECO:0000313" key="9">
    <source>
        <dbReference type="EMBL" id="MDC0721136.1"/>
    </source>
</evidence>
<evidence type="ECO:0000256" key="3">
    <source>
        <dbReference type="ARBA" id="ARBA00022723"/>
    </source>
</evidence>
<reference evidence="9 10" key="1">
    <citation type="submission" date="2022-11" db="EMBL/GenBank/DDBJ databases">
        <title>Minimal conservation of predation-associated metabolite biosynthetic gene clusters underscores biosynthetic potential of Myxococcota including descriptions for ten novel species: Archangium lansinium sp. nov., Myxococcus landrumus sp. nov., Nannocystis bai.</title>
        <authorList>
            <person name="Ahearne A."/>
            <person name="Stevens C."/>
            <person name="Dowd S."/>
        </authorList>
    </citation>
    <scope>NUCLEOTIDE SEQUENCE [LARGE SCALE GENOMIC DNA]</scope>
    <source>
        <strain evidence="9 10">BB15-2</strain>
    </source>
</reference>
<keyword evidence="10" id="KW-1185">Reference proteome</keyword>
<feature type="region of interest" description="Disordered" evidence="7">
    <location>
        <begin position="26"/>
        <end position="76"/>
    </location>
</feature>
<dbReference type="Pfam" id="PF00884">
    <property type="entry name" value="Sulfatase"/>
    <property type="match status" value="1"/>
</dbReference>
<dbReference type="PANTHER" id="PTHR42693">
    <property type="entry name" value="ARYLSULFATASE FAMILY MEMBER"/>
    <property type="match status" value="1"/>
</dbReference>
<dbReference type="Gene3D" id="3.30.1120.10">
    <property type="match status" value="1"/>
</dbReference>
<dbReference type="InterPro" id="IPR050738">
    <property type="entry name" value="Sulfatase"/>
</dbReference>
<dbReference type="PROSITE" id="PS00523">
    <property type="entry name" value="SULFATASE_1"/>
    <property type="match status" value="1"/>
</dbReference>
<dbReference type="Proteomes" id="UP001221686">
    <property type="component" value="Unassembled WGS sequence"/>
</dbReference>
<proteinExistence type="inferred from homology"/>
<accession>A0ABT5E5K4</accession>
<comment type="caution">
    <text evidence="9">The sequence shown here is derived from an EMBL/GenBank/DDBJ whole genome shotgun (WGS) entry which is preliminary data.</text>
</comment>
<dbReference type="InterPro" id="IPR024607">
    <property type="entry name" value="Sulfatase_CS"/>
</dbReference>
<gene>
    <name evidence="9" type="ORF">POL25_29795</name>
</gene>
<keyword evidence="3" id="KW-0479">Metal-binding</keyword>
<dbReference type="InterPro" id="IPR017850">
    <property type="entry name" value="Alkaline_phosphatase_core_sf"/>
</dbReference>
<evidence type="ECO:0000256" key="7">
    <source>
        <dbReference type="SAM" id="MobiDB-lite"/>
    </source>
</evidence>
<keyword evidence="4" id="KW-0732">Signal</keyword>
<dbReference type="PANTHER" id="PTHR42693:SF42">
    <property type="entry name" value="ARYLSULFATASE G"/>
    <property type="match status" value="1"/>
</dbReference>
<dbReference type="PROSITE" id="PS00149">
    <property type="entry name" value="SULFATASE_2"/>
    <property type="match status" value="1"/>
</dbReference>
<evidence type="ECO:0000256" key="4">
    <source>
        <dbReference type="ARBA" id="ARBA00022729"/>
    </source>
</evidence>